<dbReference type="Proteomes" id="UP000824025">
    <property type="component" value="Unassembled WGS sequence"/>
</dbReference>
<organism evidence="2 3">
    <name type="scientific">Candidatus Borkfalkia avicola</name>
    <dbReference type="NCBI Taxonomy" id="2838503"/>
    <lineage>
        <taxon>Bacteria</taxon>
        <taxon>Bacillati</taxon>
        <taxon>Bacillota</taxon>
        <taxon>Clostridia</taxon>
        <taxon>Christensenellales</taxon>
        <taxon>Christensenellaceae</taxon>
        <taxon>Candidatus Borkfalkia</taxon>
    </lineage>
</organism>
<dbReference type="PANTHER" id="PTHR47406">
    <property type="entry name" value="COAGULATION FACTOR 5/8 TYPE, C-TERMINAL"/>
    <property type="match status" value="1"/>
</dbReference>
<dbReference type="GO" id="GO:0005975">
    <property type="term" value="P:carbohydrate metabolic process"/>
    <property type="evidence" value="ECO:0007669"/>
    <property type="project" value="UniProtKB-ARBA"/>
</dbReference>
<name>A0A9D2D7C4_9FIRM</name>
<comment type="caution">
    <text evidence="2">The sequence shown here is derived from an EMBL/GenBank/DDBJ whole genome shotgun (WGS) entry which is preliminary data.</text>
</comment>
<dbReference type="Gene3D" id="3.30.379.10">
    <property type="entry name" value="Chitobiase/beta-hexosaminidase domain 2-like"/>
    <property type="match status" value="1"/>
</dbReference>
<dbReference type="GO" id="GO:0016787">
    <property type="term" value="F:hydrolase activity"/>
    <property type="evidence" value="ECO:0007669"/>
    <property type="project" value="UniProtKB-KW"/>
</dbReference>
<dbReference type="PANTHER" id="PTHR47406:SF2">
    <property type="entry name" value="ALPHA GLUCURONIDASE N-TERMINAL DOMAIN-CONTAINING PROTEIN"/>
    <property type="match status" value="1"/>
</dbReference>
<reference evidence="2" key="1">
    <citation type="journal article" date="2021" name="PeerJ">
        <title>Extensive microbial diversity within the chicken gut microbiome revealed by metagenomics and culture.</title>
        <authorList>
            <person name="Gilroy R."/>
            <person name="Ravi A."/>
            <person name="Getino M."/>
            <person name="Pursley I."/>
            <person name="Horton D.L."/>
            <person name="Alikhan N.F."/>
            <person name="Baker D."/>
            <person name="Gharbi K."/>
            <person name="Hall N."/>
            <person name="Watson M."/>
            <person name="Adriaenssens E.M."/>
            <person name="Foster-Nyarko E."/>
            <person name="Jarju S."/>
            <person name="Secka A."/>
            <person name="Antonio M."/>
            <person name="Oren A."/>
            <person name="Chaudhuri R.R."/>
            <person name="La Ragione R."/>
            <person name="Hildebrand F."/>
            <person name="Pallen M.J."/>
        </authorList>
    </citation>
    <scope>NUCLEOTIDE SEQUENCE</scope>
    <source>
        <strain evidence="2">CHK192-19661</strain>
    </source>
</reference>
<dbReference type="SUPFAM" id="SSF55545">
    <property type="entry name" value="beta-N-acetylhexosaminidase-like domain"/>
    <property type="match status" value="1"/>
</dbReference>
<dbReference type="InterPro" id="IPR029018">
    <property type="entry name" value="Hex-like_dom2"/>
</dbReference>
<reference evidence="2" key="2">
    <citation type="submission" date="2021-04" db="EMBL/GenBank/DDBJ databases">
        <authorList>
            <person name="Gilroy R."/>
        </authorList>
    </citation>
    <scope>NUCLEOTIDE SEQUENCE</scope>
    <source>
        <strain evidence="2">CHK192-19661</strain>
    </source>
</reference>
<evidence type="ECO:0000313" key="3">
    <source>
        <dbReference type="Proteomes" id="UP000824025"/>
    </source>
</evidence>
<gene>
    <name evidence="2" type="ORF">H9726_05315</name>
</gene>
<sequence>MILRNVFREAEGILASWEGSDYSLVLPASPNEYEKKAAEEFNLLLGKGIGRELPVLAEEQAKGDCNIFLGKTKRAEKLGLALTYAAAGSDGYYIRSDGKALVIAGADRGTLFGVYGFFERALGYRYYAQGEMKIASADRLPLYEADVFEKPDIDARSFGYHDVYHIGFPDIEKNADRLRIARNNYTDWIMAGHTYFALIPKEKYQKDHPDWYSPDGANLCLTAKGLEEEFAANVIEKIKATEGRYFMIGQEDNFTFCGCPHCRAEIEKYGSASAVMMRFANGVARRVGEWMRKNCPEREVQLVTFAYNATSAPPVRYDSEKDEFLPVSPDVVAEKNLSVMYIPLGTLHNYPYTHEKNRIRAEGFRGWNACTKSIFVWDYCANFDNFLVEFNDYDVIAENYRFFRDMGVEYLFDQGPYNTRTPCFDELKVFLHANLAWDSEGDTEALIDEFMGAYYKDIAPQMRRYLDMMRGRWKENAALFGEDMRSGGCDSSYYLLPKFFPKEFLDDCMDVFTEARGALEEIRIEEWDRYVLLKKRLKQIMISVRFLLVRIYGRYYGKELPVKIDNLRADMNDCGIVKTNEGDFMEIC</sequence>
<evidence type="ECO:0000313" key="2">
    <source>
        <dbReference type="EMBL" id="HIZ09889.1"/>
    </source>
</evidence>
<dbReference type="EMBL" id="DXCF01000028">
    <property type="protein sequence ID" value="HIZ09889.1"/>
    <property type="molecule type" value="Genomic_DNA"/>
</dbReference>
<dbReference type="Pfam" id="PF16126">
    <property type="entry name" value="DUF4838"/>
    <property type="match status" value="1"/>
</dbReference>
<keyword evidence="1" id="KW-0378">Hydrolase</keyword>
<accession>A0A9D2D7C4</accession>
<protein>
    <submittedName>
        <fullName evidence="2">DUF4838 domain-containing protein</fullName>
    </submittedName>
</protein>
<dbReference type="InterPro" id="IPR032287">
    <property type="entry name" value="DUF4838"/>
</dbReference>
<evidence type="ECO:0000256" key="1">
    <source>
        <dbReference type="ARBA" id="ARBA00022801"/>
    </source>
</evidence>
<dbReference type="AlphaFoldDB" id="A0A9D2D7C4"/>
<proteinExistence type="predicted"/>